<accession>A0A4Y8KVF0</accession>
<reference evidence="1 2" key="1">
    <citation type="submission" date="2019-03" db="EMBL/GenBank/DDBJ databases">
        <title>Genomics of glacier-inhabiting Cryobacterium strains.</title>
        <authorList>
            <person name="Liu Q."/>
            <person name="Xin Y.-H."/>
        </authorList>
    </citation>
    <scope>NUCLEOTIDE SEQUENCE [LARGE SCALE GENOMIC DNA]</scope>
    <source>
        <strain evidence="1 2">CGMCC 1.4292</strain>
    </source>
</reference>
<sequence length="313" mass="34450">MFDWTTDACEPTNIPDLATRAFRDSTGKVQLLLSHATGHRMTGPDLDHLTIDCTPIWTSALNADPGQYQDQTWIAAPYTEDGKTIYAIAHHEYQGHTHPGQCPSADYFNCLVTSLTLYVSKNGGDSYAPALDPPANYVAGMPEPYSPDDGPNGLRSPTNIVKGPDGALYMFASAMRFGSQKQAMCLLRTEDISDPRAWRWWNRSGFVGEFSDPEIASGGPLCREVAYLQIGAQLTTWSQRRLITEMPLPWTVPDAGSSLSVLYPSLLDPESTDRNFTTTGTTAYLYYTRNNAGHASLDRDLVRVPVEFVLDAG</sequence>
<dbReference type="RefSeq" id="WP_134171802.1">
    <property type="nucleotide sequence ID" value="NZ_SODI01000001.1"/>
</dbReference>
<comment type="caution">
    <text evidence="1">The sequence shown here is derived from an EMBL/GenBank/DDBJ whole genome shotgun (WGS) entry which is preliminary data.</text>
</comment>
<proteinExistence type="predicted"/>
<organism evidence="1 2">
    <name type="scientific">Cryobacterium psychrophilum</name>
    <dbReference type="NCBI Taxonomy" id="41988"/>
    <lineage>
        <taxon>Bacteria</taxon>
        <taxon>Bacillati</taxon>
        <taxon>Actinomycetota</taxon>
        <taxon>Actinomycetes</taxon>
        <taxon>Micrococcales</taxon>
        <taxon>Microbacteriaceae</taxon>
        <taxon>Cryobacterium</taxon>
    </lineage>
</organism>
<dbReference type="EMBL" id="SOHQ01000001">
    <property type="protein sequence ID" value="TFD82417.1"/>
    <property type="molecule type" value="Genomic_DNA"/>
</dbReference>
<evidence type="ECO:0008006" key="3">
    <source>
        <dbReference type="Google" id="ProtNLM"/>
    </source>
</evidence>
<dbReference type="OrthoDB" id="7042075at2"/>
<dbReference type="Proteomes" id="UP000298218">
    <property type="component" value="Unassembled WGS sequence"/>
</dbReference>
<evidence type="ECO:0000313" key="1">
    <source>
        <dbReference type="EMBL" id="TFD82417.1"/>
    </source>
</evidence>
<keyword evidence="2" id="KW-1185">Reference proteome</keyword>
<name>A0A4Y8KVF0_9MICO</name>
<dbReference type="AlphaFoldDB" id="A0A4Y8KVF0"/>
<gene>
    <name evidence="1" type="ORF">E3T53_00660</name>
</gene>
<protein>
    <recommendedName>
        <fullName evidence="3">DUF4185 domain-containing protein</fullName>
    </recommendedName>
</protein>
<evidence type="ECO:0000313" key="2">
    <source>
        <dbReference type="Proteomes" id="UP000298218"/>
    </source>
</evidence>